<sequence>MTTSSVPTGVVPDAPRPLYPELEPYVTGQLQVDAGNALYWEESGNPDGKPVVFIHGGPGGGVSAKTRRFFDPARYRIIQFDQRNCGRSTPHASSDGVDWDANTTWHLVADLEALREHRGVDRWQVFGGSWGSSLGLAYAETHPERVTELVLRGIFTLRRSELDWYYNGGAGNLAPQWRESFLAPLGAGFTGDAIARYHDLLFDPDPAVHGPAGVAWTTWEAATSFLHYKPDAVADFADPSFALAFARIENHFFVNGGWFREGQLIEDAHKVRHLPGVIVQGAYDLCCPPVTAWDLHRAWPEARFELVHAGHASFEPAITDALIRATDGFAS</sequence>
<evidence type="ECO:0000256" key="3">
    <source>
        <dbReference type="ARBA" id="ARBA00010088"/>
    </source>
</evidence>
<evidence type="ECO:0000256" key="1">
    <source>
        <dbReference type="ARBA" id="ARBA00001585"/>
    </source>
</evidence>
<evidence type="ECO:0000256" key="4">
    <source>
        <dbReference type="ARBA" id="ARBA00022438"/>
    </source>
</evidence>
<feature type="active site" evidence="9">
    <location>
        <position position="284"/>
    </location>
</feature>
<evidence type="ECO:0000256" key="9">
    <source>
        <dbReference type="PIRSR" id="PIRSR006431-1"/>
    </source>
</evidence>
<evidence type="ECO:0000256" key="7">
    <source>
        <dbReference type="ARBA" id="ARBA00022801"/>
    </source>
</evidence>
<dbReference type="PRINTS" id="PR00111">
    <property type="entry name" value="ABHYDROLASE"/>
</dbReference>
<dbReference type="NCBIfam" id="TIGR01249">
    <property type="entry name" value="pro_imino_pep_1"/>
    <property type="match status" value="1"/>
</dbReference>
<evidence type="ECO:0000256" key="5">
    <source>
        <dbReference type="ARBA" id="ARBA00022490"/>
    </source>
</evidence>
<dbReference type="InterPro" id="IPR029058">
    <property type="entry name" value="AB_hydrolase_fold"/>
</dbReference>
<feature type="active site" description="Nucleophile" evidence="9">
    <location>
        <position position="129"/>
    </location>
</feature>
<evidence type="ECO:0000313" key="13">
    <source>
        <dbReference type="Proteomes" id="UP000291933"/>
    </source>
</evidence>
<dbReference type="AlphaFoldDB" id="A0A4Q9KII2"/>
<dbReference type="EMBL" id="SDMR01000017">
    <property type="protein sequence ID" value="TBT93195.1"/>
    <property type="molecule type" value="Genomic_DNA"/>
</dbReference>
<dbReference type="GO" id="GO:0005737">
    <property type="term" value="C:cytoplasm"/>
    <property type="evidence" value="ECO:0007669"/>
    <property type="project" value="UniProtKB-SubCell"/>
</dbReference>
<dbReference type="GO" id="GO:0004177">
    <property type="term" value="F:aminopeptidase activity"/>
    <property type="evidence" value="ECO:0007669"/>
    <property type="project" value="UniProtKB-UniRule"/>
</dbReference>
<evidence type="ECO:0000313" key="12">
    <source>
        <dbReference type="EMBL" id="TBT93195.1"/>
    </source>
</evidence>
<comment type="similarity">
    <text evidence="3 8 10">Belongs to the peptidase S33 family.</text>
</comment>
<dbReference type="PANTHER" id="PTHR43722">
    <property type="entry name" value="PROLINE IMINOPEPTIDASE"/>
    <property type="match status" value="1"/>
</dbReference>
<evidence type="ECO:0000256" key="2">
    <source>
        <dbReference type="ARBA" id="ARBA00004496"/>
    </source>
</evidence>
<evidence type="ECO:0000259" key="11">
    <source>
        <dbReference type="Pfam" id="PF00561"/>
    </source>
</evidence>
<evidence type="ECO:0000256" key="6">
    <source>
        <dbReference type="ARBA" id="ARBA00022670"/>
    </source>
</evidence>
<comment type="subcellular location">
    <subcellularLocation>
        <location evidence="2 8">Cytoplasm</location>
    </subcellularLocation>
</comment>
<dbReference type="InterPro" id="IPR002410">
    <property type="entry name" value="Peptidase_S33"/>
</dbReference>
<feature type="active site" description="Proton donor" evidence="9">
    <location>
        <position position="311"/>
    </location>
</feature>
<dbReference type="Gene3D" id="3.40.50.1820">
    <property type="entry name" value="alpha/beta hydrolase"/>
    <property type="match status" value="1"/>
</dbReference>
<dbReference type="GO" id="GO:0006508">
    <property type="term" value="P:proteolysis"/>
    <property type="evidence" value="ECO:0007669"/>
    <property type="project" value="UniProtKB-KW"/>
</dbReference>
<proteinExistence type="inferred from homology"/>
<evidence type="ECO:0000256" key="10">
    <source>
        <dbReference type="RuleBase" id="RU003421"/>
    </source>
</evidence>
<protein>
    <recommendedName>
        <fullName evidence="8 10">Proline iminopeptidase</fullName>
        <shortName evidence="8">PIP</shortName>
        <ecNumber evidence="8 10">3.4.11.5</ecNumber>
    </recommendedName>
    <alternativeName>
        <fullName evidence="8">Prolyl aminopeptidase</fullName>
    </alternativeName>
</protein>
<comment type="caution">
    <text evidence="12">The sequence shown here is derived from an EMBL/GenBank/DDBJ whole genome shotgun (WGS) entry which is preliminary data.</text>
</comment>
<keyword evidence="6 8" id="KW-0645">Protease</keyword>
<keyword evidence="5 8" id="KW-0963">Cytoplasm</keyword>
<dbReference type="RefSeq" id="WP_131172832.1">
    <property type="nucleotide sequence ID" value="NZ_FXTL01000017.1"/>
</dbReference>
<dbReference type="PANTHER" id="PTHR43722:SF1">
    <property type="entry name" value="PROLINE IMINOPEPTIDASE"/>
    <property type="match status" value="1"/>
</dbReference>
<feature type="domain" description="AB hydrolase-1" evidence="11">
    <location>
        <begin position="49"/>
        <end position="315"/>
    </location>
</feature>
<dbReference type="PIRSF" id="PIRSF006431">
    <property type="entry name" value="Pept_S33"/>
    <property type="match status" value="1"/>
</dbReference>
<dbReference type="SUPFAM" id="SSF53474">
    <property type="entry name" value="alpha/beta-Hydrolases"/>
    <property type="match status" value="1"/>
</dbReference>
<dbReference type="PRINTS" id="PR00793">
    <property type="entry name" value="PROAMNOPTASE"/>
</dbReference>
<reference evidence="12 13" key="1">
    <citation type="submission" date="2019-01" db="EMBL/GenBank/DDBJ databases">
        <title>Lactibacter flavus gen. nov., sp. nov., a novel bacterium of the family Propionibacteriaceae isolated from raw milk and dairy products.</title>
        <authorList>
            <person name="Huptas C."/>
            <person name="Wenning M."/>
            <person name="Breitenwieser F."/>
            <person name="Doll E."/>
            <person name="Von Neubeck M."/>
            <person name="Busse H.-J."/>
            <person name="Scherer S."/>
        </authorList>
    </citation>
    <scope>NUCLEOTIDE SEQUENCE [LARGE SCALE GENOMIC DNA]</scope>
    <source>
        <strain evidence="12 13">DSM 22130</strain>
    </source>
</reference>
<dbReference type="Pfam" id="PF00561">
    <property type="entry name" value="Abhydrolase_1"/>
    <property type="match status" value="1"/>
</dbReference>
<accession>A0A4Q9KII2</accession>
<keyword evidence="7 8" id="KW-0378">Hydrolase</keyword>
<dbReference type="InterPro" id="IPR005944">
    <property type="entry name" value="Pro_iminopeptidase"/>
</dbReference>
<dbReference type="EC" id="3.4.11.5" evidence="8 10"/>
<keyword evidence="13" id="KW-1185">Reference proteome</keyword>
<dbReference type="OrthoDB" id="9796770at2"/>
<gene>
    <name evidence="12" type="primary">pip</name>
    <name evidence="12" type="ORF">ET996_12165</name>
</gene>
<dbReference type="Proteomes" id="UP000291933">
    <property type="component" value="Unassembled WGS sequence"/>
</dbReference>
<organism evidence="12 13">
    <name type="scientific">Propioniciclava tarda</name>
    <dbReference type="NCBI Taxonomy" id="433330"/>
    <lineage>
        <taxon>Bacteria</taxon>
        <taxon>Bacillati</taxon>
        <taxon>Actinomycetota</taxon>
        <taxon>Actinomycetes</taxon>
        <taxon>Propionibacteriales</taxon>
        <taxon>Propionibacteriaceae</taxon>
        <taxon>Propioniciclava</taxon>
    </lineage>
</organism>
<evidence type="ECO:0000256" key="8">
    <source>
        <dbReference type="PIRNR" id="PIRNR006431"/>
    </source>
</evidence>
<comment type="catalytic activity">
    <reaction evidence="1 8 10">
        <text>Release of N-terminal proline from a peptide.</text>
        <dbReference type="EC" id="3.4.11.5"/>
    </reaction>
</comment>
<keyword evidence="4 8" id="KW-0031">Aminopeptidase</keyword>
<dbReference type="InterPro" id="IPR000073">
    <property type="entry name" value="AB_hydrolase_1"/>
</dbReference>
<name>A0A4Q9KII2_PROTD</name>